<dbReference type="InterPro" id="IPR029526">
    <property type="entry name" value="PGBD"/>
</dbReference>
<evidence type="ECO:0000313" key="2">
    <source>
        <dbReference type="EMBL" id="GBM55938.1"/>
    </source>
</evidence>
<dbReference type="InterPro" id="IPR052638">
    <property type="entry name" value="PiggyBac_TE-derived"/>
</dbReference>
<reference evidence="2 3" key="1">
    <citation type="journal article" date="2019" name="Sci. Rep.">
        <title>Orb-weaving spider Araneus ventricosus genome elucidates the spidroin gene catalogue.</title>
        <authorList>
            <person name="Kono N."/>
            <person name="Nakamura H."/>
            <person name="Ohtoshi R."/>
            <person name="Moran D.A.P."/>
            <person name="Shinohara A."/>
            <person name="Yoshida Y."/>
            <person name="Fujiwara M."/>
            <person name="Mori M."/>
            <person name="Tomita M."/>
            <person name="Arakawa K."/>
        </authorList>
    </citation>
    <scope>NUCLEOTIDE SEQUENCE [LARGE SCALE GENOMIC DNA]</scope>
</reference>
<name>A0A4Y2GTW6_ARAVE</name>
<evidence type="ECO:0000259" key="1">
    <source>
        <dbReference type="Pfam" id="PF13843"/>
    </source>
</evidence>
<dbReference type="AlphaFoldDB" id="A0A4Y2GTW6"/>
<dbReference type="OrthoDB" id="6434679at2759"/>
<gene>
    <name evidence="2" type="ORF">AVEN_55872_1</name>
</gene>
<dbReference type="PANTHER" id="PTHR47055">
    <property type="entry name" value="DDE_TNP_1_7 DOMAIN-CONTAINING PROTEIN"/>
    <property type="match status" value="1"/>
</dbReference>
<dbReference type="GO" id="GO:0043565">
    <property type="term" value="F:sequence-specific DNA binding"/>
    <property type="evidence" value="ECO:0007669"/>
    <property type="project" value="TreeGrafter"/>
</dbReference>
<sequence length="159" mass="18481">MCGPSLTPGNHYFQTQSATADIMNLISEETLRYYTQNNNCTFSLSGMLLEVFLGIILFREYHSLLQEDLYWSNSEDCNPYRMPRQFGRFSESLSIDEEMIPYTGRHSEKMYMRGKPIKFGYKYCILASSHGYPFNLQVYEGKEEASEDKTPLGTELSWI</sequence>
<evidence type="ECO:0000313" key="3">
    <source>
        <dbReference type="Proteomes" id="UP000499080"/>
    </source>
</evidence>
<comment type="caution">
    <text evidence="2">The sequence shown here is derived from an EMBL/GenBank/DDBJ whole genome shotgun (WGS) entry which is preliminary data.</text>
</comment>
<organism evidence="2 3">
    <name type="scientific">Araneus ventricosus</name>
    <name type="common">Orbweaver spider</name>
    <name type="synonym">Epeira ventricosa</name>
    <dbReference type="NCBI Taxonomy" id="182803"/>
    <lineage>
        <taxon>Eukaryota</taxon>
        <taxon>Metazoa</taxon>
        <taxon>Ecdysozoa</taxon>
        <taxon>Arthropoda</taxon>
        <taxon>Chelicerata</taxon>
        <taxon>Arachnida</taxon>
        <taxon>Araneae</taxon>
        <taxon>Araneomorphae</taxon>
        <taxon>Entelegynae</taxon>
        <taxon>Araneoidea</taxon>
        <taxon>Araneidae</taxon>
        <taxon>Araneus</taxon>
    </lineage>
</organism>
<keyword evidence="3" id="KW-1185">Reference proteome</keyword>
<protein>
    <recommendedName>
        <fullName evidence="1">PiggyBac transposable element-derived protein domain-containing protein</fullName>
    </recommendedName>
</protein>
<dbReference type="Pfam" id="PF13843">
    <property type="entry name" value="DDE_Tnp_1_7"/>
    <property type="match status" value="1"/>
</dbReference>
<feature type="domain" description="PiggyBac transposable element-derived protein" evidence="1">
    <location>
        <begin position="87"/>
        <end position="148"/>
    </location>
</feature>
<accession>A0A4Y2GTW6</accession>
<dbReference type="Proteomes" id="UP000499080">
    <property type="component" value="Unassembled WGS sequence"/>
</dbReference>
<dbReference type="PANTHER" id="PTHR47055:SF3">
    <property type="entry name" value="PHORBOL-ESTER_DAG-TYPE DOMAIN-CONTAINING PROTEIN"/>
    <property type="match status" value="1"/>
</dbReference>
<dbReference type="EMBL" id="BGPR01001521">
    <property type="protein sequence ID" value="GBM55938.1"/>
    <property type="molecule type" value="Genomic_DNA"/>
</dbReference>
<proteinExistence type="predicted"/>